<reference evidence="2 3" key="1">
    <citation type="submission" date="2019-06" db="EMBL/GenBank/DDBJ databases">
        <title>Description of Kitasatospora acidophila sp. nov. isolated from pine grove soil, and reclassification of Streptomyces novaecaesareae to Kitasatospora novaeceasareae comb. nov.</title>
        <authorList>
            <person name="Kim M.J."/>
        </authorList>
    </citation>
    <scope>NUCLEOTIDE SEQUENCE [LARGE SCALE GENOMIC DNA]</scope>
    <source>
        <strain evidence="2 3">MMS16-CNU292</strain>
    </source>
</reference>
<feature type="transmembrane region" description="Helical" evidence="1">
    <location>
        <begin position="101"/>
        <end position="127"/>
    </location>
</feature>
<protein>
    <submittedName>
        <fullName evidence="2">ABC transporter permease</fullName>
    </submittedName>
</protein>
<dbReference type="OrthoDB" id="3297985at2"/>
<feature type="transmembrane region" description="Helical" evidence="1">
    <location>
        <begin position="232"/>
        <end position="253"/>
    </location>
</feature>
<feature type="transmembrane region" description="Helical" evidence="1">
    <location>
        <begin position="21"/>
        <end position="40"/>
    </location>
</feature>
<evidence type="ECO:0000313" key="3">
    <source>
        <dbReference type="Proteomes" id="UP000319103"/>
    </source>
</evidence>
<dbReference type="Proteomes" id="UP000319103">
    <property type="component" value="Unassembled WGS sequence"/>
</dbReference>
<dbReference type="EMBL" id="VIGB01000003">
    <property type="protein sequence ID" value="TQF07531.1"/>
    <property type="molecule type" value="Genomic_DNA"/>
</dbReference>
<gene>
    <name evidence="2" type="ORF">E6W39_23595</name>
</gene>
<evidence type="ECO:0000313" key="2">
    <source>
        <dbReference type="EMBL" id="TQF07531.1"/>
    </source>
</evidence>
<feature type="transmembrane region" description="Helical" evidence="1">
    <location>
        <begin position="52"/>
        <end position="74"/>
    </location>
</feature>
<proteinExistence type="predicted"/>
<evidence type="ECO:0000256" key="1">
    <source>
        <dbReference type="SAM" id="Phobius"/>
    </source>
</evidence>
<dbReference type="AlphaFoldDB" id="A0A540WET4"/>
<name>A0A540WET4_9ACTN</name>
<accession>A0A540WET4</accession>
<feature type="transmembrane region" description="Helical" evidence="1">
    <location>
        <begin position="147"/>
        <end position="169"/>
    </location>
</feature>
<feature type="transmembrane region" description="Helical" evidence="1">
    <location>
        <begin position="176"/>
        <end position="197"/>
    </location>
</feature>
<keyword evidence="1" id="KW-0812">Transmembrane</keyword>
<keyword evidence="3" id="KW-1185">Reference proteome</keyword>
<sequence length="258" mass="25929">MRRACRAEWTKLRTEAGHGRLLLGLVLVTAGVGAAVSAGVRCPAAGCGQDQVRLSLAGVTVGQALVAITAVLLVGNEYGTGLIRTTFAAVPRRGTVLAAKAAVLSGTVLVVGGAAVLASVLAGRLVLPGSGYTAEHGYAPLSLADGPTLRAAAGSVVYLVLVALLALGVAAAVRDAAAAVGAVLALLYLFPLLSHVVTDPQLQRLLARIGPMPAGLAIQATTDLRHLPIGPWAGLGVLALWAAAMLLLGGTLLRLRDA</sequence>
<comment type="caution">
    <text evidence="2">The sequence shown here is derived from an EMBL/GenBank/DDBJ whole genome shotgun (WGS) entry which is preliminary data.</text>
</comment>
<keyword evidence="1" id="KW-1133">Transmembrane helix</keyword>
<keyword evidence="1" id="KW-0472">Membrane</keyword>
<organism evidence="2 3">
    <name type="scientific">Kitasatospora acidiphila</name>
    <dbReference type="NCBI Taxonomy" id="2567942"/>
    <lineage>
        <taxon>Bacteria</taxon>
        <taxon>Bacillati</taxon>
        <taxon>Actinomycetota</taxon>
        <taxon>Actinomycetes</taxon>
        <taxon>Kitasatosporales</taxon>
        <taxon>Streptomycetaceae</taxon>
        <taxon>Kitasatospora</taxon>
    </lineage>
</organism>